<feature type="region of interest" description="Disordered" evidence="1">
    <location>
        <begin position="1"/>
        <end position="46"/>
    </location>
</feature>
<evidence type="ECO:0000313" key="3">
    <source>
        <dbReference type="EMBL" id="KAE9016328.1"/>
    </source>
</evidence>
<evidence type="ECO:0000256" key="1">
    <source>
        <dbReference type="SAM" id="MobiDB-lite"/>
    </source>
</evidence>
<reference evidence="5 7" key="1">
    <citation type="submission" date="2018-09" db="EMBL/GenBank/DDBJ databases">
        <title>Genomic investigation of the strawberry pathogen Phytophthora fragariae indicates pathogenicity is determined by transcriptional variation in three key races.</title>
        <authorList>
            <person name="Adams T.M."/>
            <person name="Armitage A.D."/>
            <person name="Sobczyk M.K."/>
            <person name="Bates H.J."/>
            <person name="Dunwell J.M."/>
            <person name="Nellist C.F."/>
            <person name="Harrison R.J."/>
        </authorList>
    </citation>
    <scope>NUCLEOTIDE SEQUENCE [LARGE SCALE GENOMIC DNA]</scope>
    <source>
        <strain evidence="3 5">SCRP249</strain>
        <strain evidence="2 7">SCRP324</strain>
        <strain evidence="4 6">SCRP333</strain>
    </source>
</reference>
<dbReference type="EMBL" id="QXFT01001053">
    <property type="protein sequence ID" value="KAE9330465.1"/>
    <property type="molecule type" value="Genomic_DNA"/>
</dbReference>
<dbReference type="Proteomes" id="UP000434957">
    <property type="component" value="Unassembled WGS sequence"/>
</dbReference>
<sequence>MSAEPRAMPSALTLLQPAPSASSTQGASKKKPRGRPSKKPRGWGPFHSVLKERSVDFNLTLDVQSLQQQVQDLSTLRDILSTRTMLRRDSPDGSLFHVVQEYLRVFRSGWAVHEVGRKRLLDDQDQRAFLHSVMAPDLDVGNDLRGPDIMAEQITK</sequence>
<evidence type="ECO:0000313" key="2">
    <source>
        <dbReference type="EMBL" id="KAE9011561.1"/>
    </source>
</evidence>
<dbReference type="Proteomes" id="UP000435112">
    <property type="component" value="Unassembled WGS sequence"/>
</dbReference>
<feature type="compositionally biased region" description="Basic residues" evidence="1">
    <location>
        <begin position="28"/>
        <end position="41"/>
    </location>
</feature>
<accession>A0A6A3KW55</accession>
<keyword evidence="6" id="KW-1185">Reference proteome</keyword>
<evidence type="ECO:0000313" key="5">
    <source>
        <dbReference type="Proteomes" id="UP000429607"/>
    </source>
</evidence>
<organism evidence="2 7">
    <name type="scientific">Phytophthora rubi</name>
    <dbReference type="NCBI Taxonomy" id="129364"/>
    <lineage>
        <taxon>Eukaryota</taxon>
        <taxon>Sar</taxon>
        <taxon>Stramenopiles</taxon>
        <taxon>Oomycota</taxon>
        <taxon>Peronosporomycetes</taxon>
        <taxon>Peronosporales</taxon>
        <taxon>Peronosporaceae</taxon>
        <taxon>Phytophthora</taxon>
    </lineage>
</organism>
<dbReference type="EMBL" id="QXFU01001072">
    <property type="protein sequence ID" value="KAE9011561.1"/>
    <property type="molecule type" value="Genomic_DNA"/>
</dbReference>
<evidence type="ECO:0000313" key="4">
    <source>
        <dbReference type="EMBL" id="KAE9330465.1"/>
    </source>
</evidence>
<dbReference type="AlphaFoldDB" id="A0A6A3KW55"/>
<dbReference type="Proteomes" id="UP000429607">
    <property type="component" value="Unassembled WGS sequence"/>
</dbReference>
<proteinExistence type="predicted"/>
<dbReference type="EMBL" id="QXFV01001065">
    <property type="protein sequence ID" value="KAE9016328.1"/>
    <property type="molecule type" value="Genomic_DNA"/>
</dbReference>
<comment type="caution">
    <text evidence="2">The sequence shown here is derived from an EMBL/GenBank/DDBJ whole genome shotgun (WGS) entry which is preliminary data.</text>
</comment>
<name>A0A6A3KW55_9STRA</name>
<gene>
    <name evidence="3" type="ORF">PR001_g14680</name>
    <name evidence="2" type="ORF">PR002_g15034</name>
    <name evidence="4" type="ORF">PR003_g15296</name>
</gene>
<evidence type="ECO:0000313" key="6">
    <source>
        <dbReference type="Proteomes" id="UP000434957"/>
    </source>
</evidence>
<protein>
    <submittedName>
        <fullName evidence="2">Uncharacterized protein</fullName>
    </submittedName>
</protein>
<evidence type="ECO:0000313" key="7">
    <source>
        <dbReference type="Proteomes" id="UP000435112"/>
    </source>
</evidence>